<evidence type="ECO:0000313" key="2">
    <source>
        <dbReference type="EMBL" id="MBD2184811.1"/>
    </source>
</evidence>
<dbReference type="CDD" id="cd10227">
    <property type="entry name" value="ASKHA_NBD_ParM-like"/>
    <property type="match status" value="1"/>
</dbReference>
<protein>
    <recommendedName>
        <fullName evidence="1">Actin-like protein N-terminal domain-containing protein</fullName>
    </recommendedName>
</protein>
<sequence length="351" mass="37718">MFSDSIGATQFLTPIVSTYQPLPTGFDGGYGSAKLIVESAEVRIPSYVQPLHKEIYEIPESDAGSLIEYVSGERSDLLGTRWFGGVPAYLNNPEGHLRVVDDRRGKTKFGLQLLLAALGSLPYRANWNLALVASIQDAQALGAELRESLRGNHSIRINGKQVSTVDIKVLSVVEEGSGAIAQSIMSGIVQSNAQTILLDIGHGTIISSLFGQKGKLISRDVKRLGVDILTEAIAKNLETRRQLTGEGDRQIIRSAIENGSFNYGTTGWNFRQIYNAELPHWVQSALSPALKAVAPWRATSDAVIACGGGSQLPAIAQLLAKQGISVSSDGAWANCRGLVKIAQIKLQRRAG</sequence>
<dbReference type="Gene3D" id="3.30.420.40">
    <property type="match status" value="2"/>
</dbReference>
<evidence type="ECO:0000259" key="1">
    <source>
        <dbReference type="Pfam" id="PF17989"/>
    </source>
</evidence>
<accession>A0A926VIW8</accession>
<dbReference type="Pfam" id="PF17989">
    <property type="entry name" value="ALP_N"/>
    <property type="match status" value="1"/>
</dbReference>
<keyword evidence="3" id="KW-1185">Reference proteome</keyword>
<evidence type="ECO:0000313" key="3">
    <source>
        <dbReference type="Proteomes" id="UP000641646"/>
    </source>
</evidence>
<dbReference type="InterPro" id="IPR043129">
    <property type="entry name" value="ATPase_NBD"/>
</dbReference>
<dbReference type="AlphaFoldDB" id="A0A926VIW8"/>
<name>A0A926VIW8_9CYAN</name>
<reference evidence="2" key="2">
    <citation type="submission" date="2020-08" db="EMBL/GenBank/DDBJ databases">
        <authorList>
            <person name="Chen M."/>
            <person name="Teng W."/>
            <person name="Zhao L."/>
            <person name="Hu C."/>
            <person name="Zhou Y."/>
            <person name="Han B."/>
            <person name="Song L."/>
            <person name="Shu W."/>
        </authorList>
    </citation>
    <scope>NUCLEOTIDE SEQUENCE</scope>
    <source>
        <strain evidence="2">FACHB-1375</strain>
    </source>
</reference>
<dbReference type="Proteomes" id="UP000641646">
    <property type="component" value="Unassembled WGS sequence"/>
</dbReference>
<dbReference type="RefSeq" id="WP_190471940.1">
    <property type="nucleotide sequence ID" value="NZ_JACJPW010000095.1"/>
</dbReference>
<gene>
    <name evidence="2" type="ORF">H6G03_27695</name>
</gene>
<dbReference type="EMBL" id="JACJPW010000095">
    <property type="protein sequence ID" value="MBD2184811.1"/>
    <property type="molecule type" value="Genomic_DNA"/>
</dbReference>
<dbReference type="SUPFAM" id="SSF53067">
    <property type="entry name" value="Actin-like ATPase domain"/>
    <property type="match status" value="2"/>
</dbReference>
<comment type="caution">
    <text evidence="2">The sequence shown here is derived from an EMBL/GenBank/DDBJ whole genome shotgun (WGS) entry which is preliminary data.</text>
</comment>
<organism evidence="2 3">
    <name type="scientific">Aerosakkonema funiforme FACHB-1375</name>
    <dbReference type="NCBI Taxonomy" id="2949571"/>
    <lineage>
        <taxon>Bacteria</taxon>
        <taxon>Bacillati</taxon>
        <taxon>Cyanobacteriota</taxon>
        <taxon>Cyanophyceae</taxon>
        <taxon>Oscillatoriophycideae</taxon>
        <taxon>Aerosakkonematales</taxon>
        <taxon>Aerosakkonemataceae</taxon>
        <taxon>Aerosakkonema</taxon>
    </lineage>
</organism>
<reference evidence="2" key="1">
    <citation type="journal article" date="2015" name="ISME J.">
        <title>Draft Genome Sequence of Streptomyces incarnatus NRRL8089, which Produces the Nucleoside Antibiotic Sinefungin.</title>
        <authorList>
            <person name="Oshima K."/>
            <person name="Hattori M."/>
            <person name="Shimizu H."/>
            <person name="Fukuda K."/>
            <person name="Nemoto M."/>
            <person name="Inagaki K."/>
            <person name="Tamura T."/>
        </authorList>
    </citation>
    <scope>NUCLEOTIDE SEQUENCE</scope>
    <source>
        <strain evidence="2">FACHB-1375</strain>
    </source>
</reference>
<feature type="domain" description="Actin-like protein N-terminal" evidence="1">
    <location>
        <begin position="25"/>
        <end position="178"/>
    </location>
</feature>
<dbReference type="InterPro" id="IPR040607">
    <property type="entry name" value="ALP_N"/>
</dbReference>
<proteinExistence type="predicted"/>